<accession>A0ABQ5KGI9</accession>
<organism evidence="2 3">
    <name type="scientific">Aduncisulcus paluster</name>
    <dbReference type="NCBI Taxonomy" id="2918883"/>
    <lineage>
        <taxon>Eukaryota</taxon>
        <taxon>Metamonada</taxon>
        <taxon>Carpediemonas-like organisms</taxon>
        <taxon>Aduncisulcus</taxon>
    </lineage>
</organism>
<name>A0ABQ5KGI9_9EUKA</name>
<keyword evidence="1" id="KW-0812">Transmembrane</keyword>
<reference evidence="2" key="1">
    <citation type="submission" date="2022-03" db="EMBL/GenBank/DDBJ databases">
        <title>Draft genome sequence of Aduncisulcus paluster, a free-living microaerophilic Fornicata.</title>
        <authorList>
            <person name="Yuyama I."/>
            <person name="Kume K."/>
            <person name="Tamura T."/>
            <person name="Inagaki Y."/>
            <person name="Hashimoto T."/>
        </authorList>
    </citation>
    <scope>NUCLEOTIDE SEQUENCE</scope>
    <source>
        <strain evidence="2">NY0171</strain>
    </source>
</reference>
<dbReference type="Proteomes" id="UP001057375">
    <property type="component" value="Unassembled WGS sequence"/>
</dbReference>
<protein>
    <submittedName>
        <fullName evidence="2">Uncharacterized protein</fullName>
    </submittedName>
</protein>
<feature type="non-terminal residue" evidence="2">
    <location>
        <position position="171"/>
    </location>
</feature>
<evidence type="ECO:0000256" key="1">
    <source>
        <dbReference type="SAM" id="Phobius"/>
    </source>
</evidence>
<keyword evidence="1" id="KW-0472">Membrane</keyword>
<proteinExistence type="predicted"/>
<keyword evidence="3" id="KW-1185">Reference proteome</keyword>
<feature type="transmembrane region" description="Helical" evidence="1">
    <location>
        <begin position="77"/>
        <end position="93"/>
    </location>
</feature>
<feature type="transmembrane region" description="Helical" evidence="1">
    <location>
        <begin position="105"/>
        <end position="124"/>
    </location>
</feature>
<evidence type="ECO:0000313" key="3">
    <source>
        <dbReference type="Proteomes" id="UP001057375"/>
    </source>
</evidence>
<dbReference type="EMBL" id="BQXS01001428">
    <property type="protein sequence ID" value="GKT30613.1"/>
    <property type="molecule type" value="Genomic_DNA"/>
</dbReference>
<evidence type="ECO:0000313" key="2">
    <source>
        <dbReference type="EMBL" id="GKT30613.1"/>
    </source>
</evidence>
<keyword evidence="1" id="KW-1133">Transmembrane helix</keyword>
<comment type="caution">
    <text evidence="2">The sequence shown here is derived from an EMBL/GenBank/DDBJ whole genome shotgun (WGS) entry which is preliminary data.</text>
</comment>
<gene>
    <name evidence="2" type="ORF">ADUPG1_001594</name>
</gene>
<sequence length="171" mass="19061">MKGTGHSSLEAYEAQAEVDKGKLLIGWAAISTATPYRPDTLRKCYRVPMVDANVLFFRKGEIMDVMVVVNYVKENPAVIYPVLTFLMAFLPIPKKNEKLIALRGALMRILIVGGALAASLLVSGCAVKKVADLPPVDQAVASADYLMDSYNSFRKKFFETWPELTEEQKEW</sequence>